<protein>
    <submittedName>
        <fullName evidence="2">Uncharacterized protein</fullName>
    </submittedName>
</protein>
<keyword evidence="3" id="KW-1185">Reference proteome</keyword>
<sequence>MSSSGDPSGPSEMMEEARCVARSPKRVSLRFHISALTALITHVNVFRLSPGEFNLVLLILSVFFLSRFRSAIDPSLQRLRAQTQVYEVDPLERGPLIFTSFTSLLMSPFDMPFNFRPVLASAGVRPLQAEREEERWGRWSEFASNAQNDCERSDSAGEAGVRPLQAEHEEERWGRWSEFASNAQNDCERNDSAGEGRYHVGPFRKEPRPDRNPKYRATSPLFLRVSGPLLTATFQYRNRGVSSNFHSAPVFTGRANESQYLVGTVSNRLIDKSSPFYYGDRLLSARHSNALPNHLSPDLLSLPIAEPQSEFNPSPHLQEKPPNASEPIRLQFRGAGRSAQGVLRKSTVSKDKAARIIPTSPHRVCAHIGSLFEKRLMPAPKTQSRDERRMKRRNTSETRGDREVSLISDVFISRRTMPPGAGMNKQKWQIQWEAVVSPDGEGGRGGRRGCCVRYQRRARTSSSPRPVAGASQRPASEAIVLSRRKSPALHAFPKTLCISCVKFIIYHEKHKKEQMKF</sequence>
<feature type="region of interest" description="Disordered" evidence="1">
    <location>
        <begin position="186"/>
        <end position="213"/>
    </location>
</feature>
<name>A0AA88TB29_9TELE</name>
<reference evidence="2" key="1">
    <citation type="submission" date="2023-08" db="EMBL/GenBank/DDBJ databases">
        <title>Chromosome-level Genome Assembly of mud carp (Cirrhinus molitorella).</title>
        <authorList>
            <person name="Liu H."/>
        </authorList>
    </citation>
    <scope>NUCLEOTIDE SEQUENCE</scope>
    <source>
        <strain evidence="2">Prfri</strain>
        <tissue evidence="2">Muscle</tissue>
    </source>
</reference>
<organism evidence="2 3">
    <name type="scientific">Cirrhinus molitorella</name>
    <name type="common">mud carp</name>
    <dbReference type="NCBI Taxonomy" id="172907"/>
    <lineage>
        <taxon>Eukaryota</taxon>
        <taxon>Metazoa</taxon>
        <taxon>Chordata</taxon>
        <taxon>Craniata</taxon>
        <taxon>Vertebrata</taxon>
        <taxon>Euteleostomi</taxon>
        <taxon>Actinopterygii</taxon>
        <taxon>Neopterygii</taxon>
        <taxon>Teleostei</taxon>
        <taxon>Ostariophysi</taxon>
        <taxon>Cypriniformes</taxon>
        <taxon>Cyprinidae</taxon>
        <taxon>Labeoninae</taxon>
        <taxon>Labeonini</taxon>
        <taxon>Cirrhinus</taxon>
    </lineage>
</organism>
<accession>A0AA88TB29</accession>
<feature type="compositionally biased region" description="Basic and acidic residues" evidence="1">
    <location>
        <begin position="383"/>
        <end position="402"/>
    </location>
</feature>
<gene>
    <name evidence="2" type="ORF">Q8A67_023268</name>
</gene>
<feature type="region of interest" description="Disordered" evidence="1">
    <location>
        <begin position="147"/>
        <end position="169"/>
    </location>
</feature>
<comment type="caution">
    <text evidence="2">The sequence shown here is derived from an EMBL/GenBank/DDBJ whole genome shotgun (WGS) entry which is preliminary data.</text>
</comment>
<evidence type="ECO:0000256" key="1">
    <source>
        <dbReference type="SAM" id="MobiDB-lite"/>
    </source>
</evidence>
<dbReference type="AlphaFoldDB" id="A0AA88TB29"/>
<evidence type="ECO:0000313" key="3">
    <source>
        <dbReference type="Proteomes" id="UP001187343"/>
    </source>
</evidence>
<proteinExistence type="predicted"/>
<evidence type="ECO:0000313" key="2">
    <source>
        <dbReference type="EMBL" id="KAK2870741.1"/>
    </source>
</evidence>
<dbReference type="Proteomes" id="UP001187343">
    <property type="component" value="Unassembled WGS sequence"/>
</dbReference>
<dbReference type="EMBL" id="JAUYZG010000023">
    <property type="protein sequence ID" value="KAK2870741.1"/>
    <property type="molecule type" value="Genomic_DNA"/>
</dbReference>
<feature type="region of interest" description="Disordered" evidence="1">
    <location>
        <begin position="305"/>
        <end position="324"/>
    </location>
</feature>
<feature type="region of interest" description="Disordered" evidence="1">
    <location>
        <begin position="376"/>
        <end position="402"/>
    </location>
</feature>
<feature type="region of interest" description="Disordered" evidence="1">
    <location>
        <begin position="456"/>
        <end position="475"/>
    </location>
</feature>